<gene>
    <name evidence="3" type="ORF">IAB05_02245</name>
</gene>
<dbReference type="InterPro" id="IPR053139">
    <property type="entry name" value="Surface_bspA-like"/>
</dbReference>
<dbReference type="PROSITE" id="PS51257">
    <property type="entry name" value="PROKAR_LIPOPROTEIN"/>
    <property type="match status" value="1"/>
</dbReference>
<dbReference type="Gene3D" id="3.80.10.10">
    <property type="entry name" value="Ribonuclease Inhibitor"/>
    <property type="match status" value="1"/>
</dbReference>
<dbReference type="InterPro" id="IPR032675">
    <property type="entry name" value="LRR_dom_sf"/>
</dbReference>
<dbReference type="GO" id="GO:0030313">
    <property type="term" value="C:cell envelope"/>
    <property type="evidence" value="ECO:0007669"/>
    <property type="project" value="UniProtKB-SubCell"/>
</dbReference>
<feature type="domain" description="Bacterial repeat" evidence="2">
    <location>
        <begin position="271"/>
        <end position="340"/>
    </location>
</feature>
<dbReference type="EMBL" id="DVNF01000070">
    <property type="protein sequence ID" value="HIU60194.1"/>
    <property type="molecule type" value="Genomic_DNA"/>
</dbReference>
<feature type="domain" description="Bacterial repeat" evidence="2">
    <location>
        <begin position="691"/>
        <end position="761"/>
    </location>
</feature>
<protein>
    <submittedName>
        <fullName evidence="3">Leucine-rich repeat protein</fullName>
    </submittedName>
</protein>
<dbReference type="InterPro" id="IPR044060">
    <property type="entry name" value="Bacterial_rp_domain"/>
</dbReference>
<dbReference type="InterPro" id="IPR013378">
    <property type="entry name" value="InlB-like_B-rpt"/>
</dbReference>
<dbReference type="Pfam" id="PF09479">
    <property type="entry name" value="Flg_new"/>
    <property type="match status" value="1"/>
</dbReference>
<feature type="domain" description="Bacterial repeat" evidence="2">
    <location>
        <begin position="105"/>
        <end position="184"/>
    </location>
</feature>
<feature type="domain" description="Bacterial repeat" evidence="2">
    <location>
        <begin position="194"/>
        <end position="263"/>
    </location>
</feature>
<dbReference type="Gene3D" id="2.60.40.4270">
    <property type="entry name" value="Listeria-Bacteroides repeat domain"/>
    <property type="match status" value="1"/>
</dbReference>
<dbReference type="PANTHER" id="PTHR45661">
    <property type="entry name" value="SURFACE ANTIGEN"/>
    <property type="match status" value="1"/>
</dbReference>
<dbReference type="InterPro" id="IPR026906">
    <property type="entry name" value="LRR_5"/>
</dbReference>
<dbReference type="Pfam" id="PF13306">
    <property type="entry name" value="LRR_5"/>
    <property type="match status" value="2"/>
</dbReference>
<reference evidence="3" key="2">
    <citation type="journal article" date="2021" name="PeerJ">
        <title>Extensive microbial diversity within the chicken gut microbiome revealed by metagenomics and culture.</title>
        <authorList>
            <person name="Gilroy R."/>
            <person name="Ravi A."/>
            <person name="Getino M."/>
            <person name="Pursley I."/>
            <person name="Horton D.L."/>
            <person name="Alikhan N.F."/>
            <person name="Baker D."/>
            <person name="Gharbi K."/>
            <person name="Hall N."/>
            <person name="Watson M."/>
            <person name="Adriaenssens E.M."/>
            <person name="Foster-Nyarko E."/>
            <person name="Jarju S."/>
            <person name="Secka A."/>
            <person name="Antonio M."/>
            <person name="Oren A."/>
            <person name="Chaudhuri R.R."/>
            <person name="La Ragione R."/>
            <person name="Hildebrand F."/>
            <person name="Pallen M.J."/>
        </authorList>
    </citation>
    <scope>NUCLEOTIDE SEQUENCE</scope>
    <source>
        <strain evidence="3">18911</strain>
    </source>
</reference>
<evidence type="ECO:0000256" key="1">
    <source>
        <dbReference type="ARBA" id="ARBA00004196"/>
    </source>
</evidence>
<evidence type="ECO:0000313" key="4">
    <source>
        <dbReference type="Proteomes" id="UP000824094"/>
    </source>
</evidence>
<name>A0A9D1MHM5_9FIRM</name>
<evidence type="ECO:0000259" key="2">
    <source>
        <dbReference type="Pfam" id="PF18998"/>
    </source>
</evidence>
<dbReference type="AlphaFoldDB" id="A0A9D1MHM5"/>
<reference evidence="3" key="1">
    <citation type="submission" date="2020-10" db="EMBL/GenBank/DDBJ databases">
        <authorList>
            <person name="Gilroy R."/>
        </authorList>
    </citation>
    <scope>NUCLEOTIDE SEQUENCE</scope>
    <source>
        <strain evidence="3">18911</strain>
    </source>
</reference>
<dbReference type="Proteomes" id="UP000824094">
    <property type="component" value="Unassembled WGS sequence"/>
</dbReference>
<feature type="domain" description="Bacterial repeat" evidence="2">
    <location>
        <begin position="506"/>
        <end position="575"/>
    </location>
</feature>
<accession>A0A9D1MHM5</accession>
<dbReference type="PANTHER" id="PTHR45661:SF3">
    <property type="entry name" value="IG-LIKE DOMAIN-CONTAINING PROTEIN"/>
    <property type="match status" value="1"/>
</dbReference>
<dbReference type="InterPro" id="IPR042229">
    <property type="entry name" value="Listeria/Bacterioides_rpt_sf"/>
</dbReference>
<sequence>MRKILIALLVLTFVALIAVGCTTARGTKFIISFNSNGGTDVGNIVLDAGDSLTLPPPPTKDGYVFLGWFNDSECTRPLLLDRFHATSNMTLFAGWESVETYPHLITIAPADGGTVTLSMPDITDSRAPMGTEIRLKVTPLSGFECISVTAVGKTQNISVPGVDGIYVFSMPAEPVTVYAVFDYASKNITVSDSTLNGTVLLSQDTARFGDTVSFSFIPDYGYRSIGAEVSYVVNGITTPVEVKNGTFTMPNANVVVTGLFEAIDYSTKFEINVVKSEGGEIVVGKDSAAAGEYIYYYVVPDEGFLLTGVYVNCGDRSEISHDGFFVMPEGDVTMTASFVPDGFVNIDRYELEFADCDGMGTVQTVSDKTKFAAGEKVVLNITPAAGYMAQGIVVNGTYFENIGDEYYFFMPPSKAFVSVDFRFTGYPITVTGDENAEVYLSDDRGIEGEVIKFSVSPDDGYAVRISVYSENEQIPFTATDIYEYMFVMSEAEVCIDVDTYPAEDRSVTVEAEGNGEIIVSDTAKCGEAVEIDYNAVSGYDLRSVEVTANGESVQVFDNAFVMPDSDVTITAEFGAIYYLNGYDDQNLTITPSEYVAFDGDTVFFDIDVHGFRKNNSTASQIDPYTVQFSLEVVSSEGNVPLEEITYSGENTSVTLNLSEAAIPGSTIMVAYNGQSNNIVNLSTAKISYSASTEGGTVSANYNSESNVPVNSEVMLTIVPDDGYKLSRLVFKNLTDGEEYEGRALFRMPDYDLQIVAEFSAEQTLPVTPEEIYTQRKDEFIAAGFDIELSRSAAELSEEWKGYTLSGYLRGAVSVKSDIAFDFYLLYVDSLSTVAPVSQTSGTLLHKIYPEAELDCYIHYNTIAFALNGDAETGYQMLKYGIISDENFIYYRRGDQTLGVLSYIGNSPYVSIPDSVNGCRVAFINRFAFSGNEYIKTIDFGAVTEIDDYAFDGVTGVRYFDLGFVTEIGVGAFKNTRARRFDVAAGNRYFEVDEYGVLYRLTVLSNRILEAYPAAAENTSYTLHAHTMGIADYAFYGAENLMTFRYLGSLTAIGDYAFCNALKLERIIHSADSTSDKIADFSDSICNVETIGAGAFKGTAVSSFDLGKIKYIGSEAIVFDGTQNVTVFLNRSELIAAADEPVAVTAPSDTEYTLSLYGGNLTDQYKSSAAFAYLSQYFVE</sequence>
<comment type="caution">
    <text evidence="3">The sequence shown here is derived from an EMBL/GenBank/DDBJ whole genome shotgun (WGS) entry which is preliminary data.</text>
</comment>
<proteinExistence type="predicted"/>
<dbReference type="Pfam" id="PF18998">
    <property type="entry name" value="Flg_new_2"/>
    <property type="match status" value="5"/>
</dbReference>
<organism evidence="3 4">
    <name type="scientific">Candidatus Stercoripulliclostridium merdigallinarum</name>
    <dbReference type="NCBI Taxonomy" id="2840951"/>
    <lineage>
        <taxon>Bacteria</taxon>
        <taxon>Bacillati</taxon>
        <taxon>Bacillota</taxon>
        <taxon>Clostridia</taxon>
        <taxon>Eubacteriales</taxon>
        <taxon>Candidatus Stercoripulliclostridium</taxon>
    </lineage>
</organism>
<evidence type="ECO:0000313" key="3">
    <source>
        <dbReference type="EMBL" id="HIU60194.1"/>
    </source>
</evidence>
<comment type="subcellular location">
    <subcellularLocation>
        <location evidence="1">Cell envelope</location>
    </subcellularLocation>
</comment>